<dbReference type="InterPro" id="IPR036102">
    <property type="entry name" value="OsmC/Ohrsf"/>
</dbReference>
<dbReference type="Pfam" id="PF02566">
    <property type="entry name" value="OsmC"/>
    <property type="match status" value="1"/>
</dbReference>
<dbReference type="InterPro" id="IPR015946">
    <property type="entry name" value="KH_dom-like_a/b"/>
</dbReference>
<accession>A0ABY4YU29</accession>
<protein>
    <submittedName>
        <fullName evidence="1">OsmC family protein</fullName>
    </submittedName>
</protein>
<dbReference type="PANTHER" id="PTHR42830:SF2">
    <property type="entry name" value="OSMC_OHR FAMILY PROTEIN"/>
    <property type="match status" value="1"/>
</dbReference>
<reference evidence="1" key="1">
    <citation type="submission" date="2022-06" db="EMBL/GenBank/DDBJ databases">
        <title>Ornithinimicrobium HY1793.</title>
        <authorList>
            <person name="Huang Y."/>
        </authorList>
    </citation>
    <scope>NUCLEOTIDE SEQUENCE</scope>
    <source>
        <strain evidence="1">HY1793</strain>
    </source>
</reference>
<name>A0ABY4YU29_9MICO</name>
<dbReference type="InterPro" id="IPR003718">
    <property type="entry name" value="OsmC/Ohr_fam"/>
</dbReference>
<dbReference type="InterPro" id="IPR052707">
    <property type="entry name" value="OsmC_Ohr_Peroxiredoxin"/>
</dbReference>
<dbReference type="Proteomes" id="UP001056455">
    <property type="component" value="Chromosome"/>
</dbReference>
<gene>
    <name evidence="1" type="ORF">NF556_00800</name>
</gene>
<dbReference type="PANTHER" id="PTHR42830">
    <property type="entry name" value="OSMOTICALLY INDUCIBLE FAMILY PROTEIN"/>
    <property type="match status" value="1"/>
</dbReference>
<organism evidence="1 2">
    <name type="scientific">Ornithinimicrobium faecis</name>
    <dbReference type="NCBI Taxonomy" id="2934158"/>
    <lineage>
        <taxon>Bacteria</taxon>
        <taxon>Bacillati</taxon>
        <taxon>Actinomycetota</taxon>
        <taxon>Actinomycetes</taxon>
        <taxon>Micrococcales</taxon>
        <taxon>Ornithinimicrobiaceae</taxon>
        <taxon>Ornithinimicrobium</taxon>
    </lineage>
</organism>
<dbReference type="EMBL" id="CP099489">
    <property type="protein sequence ID" value="USQ80234.1"/>
    <property type="molecule type" value="Genomic_DNA"/>
</dbReference>
<sequence>MTRHTYAAHLTWAGSTADGIRGYSRQHSVTAPPATSALTLSADPAFRGDVGLLNPEQLLVAAASSCQLLSFLAVAARAAVDVVDYEDRAEGFMDDADVPARISRVTLRPRITTSADPDLVARLVQEGHELCFIANSLSGDVVVEPTVAAP</sequence>
<keyword evidence="2" id="KW-1185">Reference proteome</keyword>
<dbReference type="Gene3D" id="3.30.300.20">
    <property type="match status" value="1"/>
</dbReference>
<evidence type="ECO:0000313" key="2">
    <source>
        <dbReference type="Proteomes" id="UP001056455"/>
    </source>
</evidence>
<dbReference type="RefSeq" id="WP_252593610.1">
    <property type="nucleotide sequence ID" value="NZ_CP099489.1"/>
</dbReference>
<evidence type="ECO:0000313" key="1">
    <source>
        <dbReference type="EMBL" id="USQ80234.1"/>
    </source>
</evidence>
<dbReference type="SUPFAM" id="SSF82784">
    <property type="entry name" value="OsmC-like"/>
    <property type="match status" value="1"/>
</dbReference>
<proteinExistence type="predicted"/>